<gene>
    <name evidence="1" type="ORF">PIB30_108152</name>
</gene>
<accession>A0ABU6XYB0</accession>
<name>A0ABU6XYB0_9FABA</name>
<protein>
    <submittedName>
        <fullName evidence="1">Uncharacterized protein</fullName>
    </submittedName>
</protein>
<dbReference type="Proteomes" id="UP001341840">
    <property type="component" value="Unassembled WGS sequence"/>
</dbReference>
<dbReference type="EMBL" id="JASCZI010216361">
    <property type="protein sequence ID" value="MED6202702.1"/>
    <property type="molecule type" value="Genomic_DNA"/>
</dbReference>
<organism evidence="1 2">
    <name type="scientific">Stylosanthes scabra</name>
    <dbReference type="NCBI Taxonomy" id="79078"/>
    <lineage>
        <taxon>Eukaryota</taxon>
        <taxon>Viridiplantae</taxon>
        <taxon>Streptophyta</taxon>
        <taxon>Embryophyta</taxon>
        <taxon>Tracheophyta</taxon>
        <taxon>Spermatophyta</taxon>
        <taxon>Magnoliopsida</taxon>
        <taxon>eudicotyledons</taxon>
        <taxon>Gunneridae</taxon>
        <taxon>Pentapetalae</taxon>
        <taxon>rosids</taxon>
        <taxon>fabids</taxon>
        <taxon>Fabales</taxon>
        <taxon>Fabaceae</taxon>
        <taxon>Papilionoideae</taxon>
        <taxon>50 kb inversion clade</taxon>
        <taxon>dalbergioids sensu lato</taxon>
        <taxon>Dalbergieae</taxon>
        <taxon>Pterocarpus clade</taxon>
        <taxon>Stylosanthes</taxon>
    </lineage>
</organism>
<comment type="caution">
    <text evidence="1">The sequence shown here is derived from an EMBL/GenBank/DDBJ whole genome shotgun (WGS) entry which is preliminary data.</text>
</comment>
<evidence type="ECO:0000313" key="1">
    <source>
        <dbReference type="EMBL" id="MED6202702.1"/>
    </source>
</evidence>
<sequence length="58" mass="6463">NLKLKKPAIEERRIPPVIMGIGSGVEERVDSDTESSPRLTESKWFGAEEVLMAAQLPR</sequence>
<feature type="non-terminal residue" evidence="1">
    <location>
        <position position="1"/>
    </location>
</feature>
<evidence type="ECO:0000313" key="2">
    <source>
        <dbReference type="Proteomes" id="UP001341840"/>
    </source>
</evidence>
<reference evidence="1 2" key="1">
    <citation type="journal article" date="2023" name="Plants (Basel)">
        <title>Bridging the Gap: Combining Genomics and Transcriptomics Approaches to Understand Stylosanthes scabra, an Orphan Legume from the Brazilian Caatinga.</title>
        <authorList>
            <person name="Ferreira-Neto J.R.C."/>
            <person name="da Silva M.D."/>
            <person name="Binneck E."/>
            <person name="de Melo N.F."/>
            <person name="da Silva R.H."/>
            <person name="de Melo A.L.T.M."/>
            <person name="Pandolfi V."/>
            <person name="Bustamante F.O."/>
            <person name="Brasileiro-Vidal A.C."/>
            <person name="Benko-Iseppon A.M."/>
        </authorList>
    </citation>
    <scope>NUCLEOTIDE SEQUENCE [LARGE SCALE GENOMIC DNA]</scope>
    <source>
        <tissue evidence="1">Leaves</tissue>
    </source>
</reference>
<proteinExistence type="predicted"/>
<keyword evidence="2" id="KW-1185">Reference proteome</keyword>